<proteinExistence type="inferred from homology"/>
<evidence type="ECO:0000256" key="7">
    <source>
        <dbReference type="ARBA" id="ARBA00022723"/>
    </source>
</evidence>
<dbReference type="PRINTS" id="PR00871">
    <property type="entry name" value="DNAPOLXTDT"/>
</dbReference>
<feature type="binding site" evidence="14">
    <location>
        <position position="331"/>
    </location>
    <ligand>
        <name>Mg(2+)</name>
        <dbReference type="ChEBI" id="CHEBI:18420"/>
    </ligand>
</feature>
<dbReference type="PROSITE" id="PS50172">
    <property type="entry name" value="BRCT"/>
    <property type="match status" value="1"/>
</dbReference>
<keyword evidence="7 13" id="KW-0479">Metal-binding</keyword>
<dbReference type="Pfam" id="PF14792">
    <property type="entry name" value="DNA_pol_B_palm"/>
    <property type="match status" value="1"/>
</dbReference>
<dbReference type="AlphaFoldDB" id="A0A6P8R1Z2"/>
<evidence type="ECO:0000256" key="1">
    <source>
        <dbReference type="ARBA" id="ARBA00001946"/>
    </source>
</evidence>
<dbReference type="RefSeq" id="XP_033803924.1">
    <property type="nucleotide sequence ID" value="XM_033948033.1"/>
</dbReference>
<dbReference type="SUPFAM" id="SSF52113">
    <property type="entry name" value="BRCT domain"/>
    <property type="match status" value="1"/>
</dbReference>
<evidence type="ECO:0000313" key="16">
    <source>
        <dbReference type="Proteomes" id="UP000515159"/>
    </source>
</evidence>
<dbReference type="PANTHER" id="PTHR11276">
    <property type="entry name" value="DNA POLYMERASE TYPE-X FAMILY MEMBER"/>
    <property type="match status" value="1"/>
</dbReference>
<dbReference type="FunFam" id="3.30.210.10:FF:000004">
    <property type="entry name" value="DNA-directed DNA/RNA polymerase mu"/>
    <property type="match status" value="1"/>
</dbReference>
<dbReference type="InterPro" id="IPR018944">
    <property type="entry name" value="DNA_pol_lambd_fingers_domain"/>
</dbReference>
<evidence type="ECO:0000256" key="2">
    <source>
        <dbReference type="ARBA" id="ARBA00004123"/>
    </source>
</evidence>
<dbReference type="Proteomes" id="UP000515159">
    <property type="component" value="Chromosome 6"/>
</dbReference>
<dbReference type="InterPro" id="IPR002054">
    <property type="entry name" value="DNA-dir_DNA_pol_X"/>
</dbReference>
<evidence type="ECO:0000256" key="8">
    <source>
        <dbReference type="ARBA" id="ARBA00022842"/>
    </source>
</evidence>
<dbReference type="InParanoid" id="A0A6P8R1Z2"/>
<dbReference type="PIRSF" id="PIRSF000817">
    <property type="entry name" value="DNA_NT"/>
    <property type="match status" value="1"/>
</dbReference>
<dbReference type="Pfam" id="PF14716">
    <property type="entry name" value="HHH_8"/>
    <property type="match status" value="1"/>
</dbReference>
<dbReference type="InterPro" id="IPR019843">
    <property type="entry name" value="DNA_pol-X_BS"/>
</dbReference>
<dbReference type="PANTHER" id="PTHR11276:SF24">
    <property type="entry name" value="DNA-DIRECTED DNA_RNA POLYMERASE MU"/>
    <property type="match status" value="1"/>
</dbReference>
<protein>
    <recommendedName>
        <fullName evidence="12 13">DNA-directed DNA/RNA polymerase mu</fullName>
        <ecNumber evidence="13">2.7.7.7</ecNumber>
    </recommendedName>
</protein>
<dbReference type="PRINTS" id="PR00869">
    <property type="entry name" value="DNAPOLX"/>
</dbReference>
<evidence type="ECO:0000256" key="9">
    <source>
        <dbReference type="ARBA" id="ARBA00023172"/>
    </source>
</evidence>
<evidence type="ECO:0000259" key="15">
    <source>
        <dbReference type="PROSITE" id="PS50172"/>
    </source>
</evidence>
<keyword evidence="4" id="KW-0597">Phosphoprotein</keyword>
<comment type="subcellular location">
    <subcellularLocation>
        <location evidence="2 13">Nucleus</location>
    </subcellularLocation>
</comment>
<evidence type="ECO:0000256" key="6">
    <source>
        <dbReference type="ARBA" id="ARBA00022695"/>
    </source>
</evidence>
<comment type="cofactor">
    <cofactor evidence="1 13 14">
        <name>Mg(2+)</name>
        <dbReference type="ChEBI" id="CHEBI:18420"/>
    </cofactor>
</comment>
<dbReference type="SMART" id="SM00483">
    <property type="entry name" value="POLXc"/>
    <property type="match status" value="1"/>
</dbReference>
<dbReference type="GO" id="GO:0006310">
    <property type="term" value="P:DNA recombination"/>
    <property type="evidence" value="ECO:0007669"/>
    <property type="project" value="UniProtKB-KW"/>
</dbReference>
<evidence type="ECO:0000256" key="3">
    <source>
        <dbReference type="ARBA" id="ARBA00008323"/>
    </source>
</evidence>
<evidence type="ECO:0000256" key="4">
    <source>
        <dbReference type="ARBA" id="ARBA00022553"/>
    </source>
</evidence>
<evidence type="ECO:0000256" key="5">
    <source>
        <dbReference type="ARBA" id="ARBA00022679"/>
    </source>
</evidence>
<keyword evidence="5 13" id="KW-0808">Transferase</keyword>
<gene>
    <name evidence="17" type="primary">POLM</name>
</gene>
<dbReference type="Pfam" id="PF00533">
    <property type="entry name" value="BRCT"/>
    <property type="match status" value="1"/>
</dbReference>
<dbReference type="PROSITE" id="PS00522">
    <property type="entry name" value="DNA_POLYMERASE_X"/>
    <property type="match status" value="1"/>
</dbReference>
<dbReference type="FunCoup" id="A0A6P8R1Z2">
    <property type="interactions" value="1043"/>
</dbReference>
<dbReference type="InterPro" id="IPR001726">
    <property type="entry name" value="TdT/Mu"/>
</dbReference>
<feature type="binding site" evidence="14">
    <location>
        <position position="333"/>
    </location>
    <ligand>
        <name>Mg(2+)</name>
        <dbReference type="ChEBI" id="CHEBI:18420"/>
    </ligand>
</feature>
<dbReference type="Gene3D" id="3.30.460.10">
    <property type="entry name" value="Beta Polymerase, domain 2"/>
    <property type="match status" value="1"/>
</dbReference>
<dbReference type="SUPFAM" id="SSF47802">
    <property type="entry name" value="DNA polymerase beta, N-terminal domain-like"/>
    <property type="match status" value="1"/>
</dbReference>
<dbReference type="CTD" id="27434"/>
<keyword evidence="6 13" id="KW-0548">Nucleotidyltransferase</keyword>
<dbReference type="EC" id="2.7.7.7" evidence="13"/>
<dbReference type="GO" id="GO:0003887">
    <property type="term" value="F:DNA-directed DNA polymerase activity"/>
    <property type="evidence" value="ECO:0007669"/>
    <property type="project" value="UniProtKB-UniRule"/>
</dbReference>
<dbReference type="SMART" id="SM00292">
    <property type="entry name" value="BRCT"/>
    <property type="match status" value="1"/>
</dbReference>
<dbReference type="InterPro" id="IPR022312">
    <property type="entry name" value="DNA_pol_X"/>
</dbReference>
<dbReference type="InterPro" id="IPR027421">
    <property type="entry name" value="DNA_pol_lamdba_lyase_dom_sf"/>
</dbReference>
<keyword evidence="9" id="KW-0233">DNA recombination</keyword>
<accession>A0A6P8R1Z2</accession>
<dbReference type="GO" id="GO:0006303">
    <property type="term" value="P:double-strand break repair via nonhomologous end joining"/>
    <property type="evidence" value="ECO:0007669"/>
    <property type="project" value="TreeGrafter"/>
</dbReference>
<dbReference type="Pfam" id="PF14791">
    <property type="entry name" value="DNA_pol_B_thumb"/>
    <property type="match status" value="1"/>
</dbReference>
<dbReference type="GO" id="GO:0005634">
    <property type="term" value="C:nucleus"/>
    <property type="evidence" value="ECO:0007669"/>
    <property type="project" value="UniProtKB-SubCell"/>
</dbReference>
<dbReference type="OrthoDB" id="205514at2759"/>
<comment type="similarity">
    <text evidence="3 13">Belongs to the DNA polymerase type-X family.</text>
</comment>
<dbReference type="KEGG" id="gsh:117362148"/>
<evidence type="ECO:0000256" key="14">
    <source>
        <dbReference type="PIRSR" id="PIRSR000817-1"/>
    </source>
</evidence>
<dbReference type="InterPro" id="IPR001357">
    <property type="entry name" value="BRCT_dom"/>
</dbReference>
<dbReference type="GO" id="GO:0046872">
    <property type="term" value="F:metal ion binding"/>
    <property type="evidence" value="ECO:0007669"/>
    <property type="project" value="UniProtKB-UniRule"/>
</dbReference>
<dbReference type="Pfam" id="PF10391">
    <property type="entry name" value="DNA_pol_lambd_f"/>
    <property type="match status" value="1"/>
</dbReference>
<comment type="function">
    <text evidence="11">Gap-filling polymerase involved in repair of DNA double-strand breaks by non-homologous end joining (NHEJ). Participates in immunoglobulin (Ig) light chain gene rearrangement in V(D)J recombination.</text>
</comment>
<dbReference type="Gene3D" id="1.10.150.20">
    <property type="entry name" value="5' to 3' exonuclease, C-terminal subdomain"/>
    <property type="match status" value="1"/>
</dbReference>
<dbReference type="FunFam" id="3.40.50.10190:FF:000035">
    <property type="entry name" value="DNA-directed DNA/RNA polymerase mu"/>
    <property type="match status" value="1"/>
</dbReference>
<dbReference type="SUPFAM" id="SSF81585">
    <property type="entry name" value="PsbU/PolX domain-like"/>
    <property type="match status" value="1"/>
</dbReference>
<dbReference type="InterPro" id="IPR043519">
    <property type="entry name" value="NT_sf"/>
</dbReference>
<dbReference type="PIRSF" id="PIRSF501176">
    <property type="entry name" value="DNApol_mu"/>
    <property type="match status" value="1"/>
</dbReference>
<evidence type="ECO:0000256" key="12">
    <source>
        <dbReference type="ARBA" id="ARBA00071509"/>
    </source>
</evidence>
<dbReference type="InterPro" id="IPR027249">
    <property type="entry name" value="DNA/RNApol_mu"/>
</dbReference>
<dbReference type="GeneID" id="117362148"/>
<dbReference type="GO" id="GO:0003677">
    <property type="term" value="F:DNA binding"/>
    <property type="evidence" value="ECO:0007669"/>
    <property type="project" value="UniProtKB-UniRule"/>
</dbReference>
<keyword evidence="10 13" id="KW-0539">Nucleus</keyword>
<keyword evidence="16" id="KW-1185">Reference proteome</keyword>
<dbReference type="FunFam" id="1.10.150.20:FF:000010">
    <property type="entry name" value="DNA polymerase lambda"/>
    <property type="match status" value="1"/>
</dbReference>
<dbReference type="CDD" id="cd00141">
    <property type="entry name" value="NT_POLXc"/>
    <property type="match status" value="1"/>
</dbReference>
<dbReference type="InterPro" id="IPR029398">
    <property type="entry name" value="PolB_thumb"/>
</dbReference>
<name>A0A6P8R1Z2_GEOSA</name>
<dbReference type="Gene3D" id="3.30.210.10">
    <property type="entry name" value="DNA polymerase, thumb domain"/>
    <property type="match status" value="1"/>
</dbReference>
<evidence type="ECO:0000313" key="17">
    <source>
        <dbReference type="RefSeq" id="XP_033803924.1"/>
    </source>
</evidence>
<dbReference type="InterPro" id="IPR028207">
    <property type="entry name" value="DNA_pol_B_palm_palm"/>
</dbReference>
<evidence type="ECO:0000256" key="11">
    <source>
        <dbReference type="ARBA" id="ARBA00054461"/>
    </source>
</evidence>
<dbReference type="InterPro" id="IPR010996">
    <property type="entry name" value="HHH_MUS81"/>
</dbReference>
<evidence type="ECO:0000256" key="10">
    <source>
        <dbReference type="ARBA" id="ARBA00023242"/>
    </source>
</evidence>
<sequence length="501" mass="56665">MSLAPRKRSRHSLPVGPTKDEVEVLKFPDIGLFLVVRKMGSSRRSFLTALARRKGFRVEEAYSERVTHVIAEHNSGAEVMQCLERQVEKREEGRSPMLLHISWFTECMAAREPVKIEPRHLLEVQMHSDVDVVVASLVPAYGCQRRTPLTNKNCIFTDALETLSKEASFCGSDGRSLAFIRAASVLRSLPSTLTTIEELNRLPGFGEHSKRVVQEILEDGFSAEVERVTQKEKYQTMKLFTNIFGVGMKTANRWYQEGLRSLGDLRNSQKLKLSKQQEAGLQHYEDLNMPVSRAEADLIAKMVEEVAHSFLPGTIITLAGGFRRGKLSGHDVDILITHAQEGREEGLLSKVIGQLQSQGLILYHDLKRNSYHDAFSPDSKSTSNMDHFERSFSIFRLKVASHIGDIGARDHSPESSKDWKAVRVDLVVTPISQYPYALLGWTGSKHFERELRRFSCNEKKMVLNSHALYDTVEQKILAATCEEDIFLYLGLEYMPPSDRNA</sequence>
<reference evidence="17" key="1">
    <citation type="submission" date="2025-08" db="UniProtKB">
        <authorList>
            <consortium name="RefSeq"/>
        </authorList>
    </citation>
    <scope>IDENTIFICATION</scope>
</reference>
<dbReference type="InterPro" id="IPR036420">
    <property type="entry name" value="BRCT_dom_sf"/>
</dbReference>
<dbReference type="InterPro" id="IPR037160">
    <property type="entry name" value="DNA_Pol_thumb_sf"/>
</dbReference>
<evidence type="ECO:0000256" key="13">
    <source>
        <dbReference type="PIRNR" id="PIRNR000817"/>
    </source>
</evidence>
<organism evidence="16 17">
    <name type="scientific">Geotrypetes seraphini</name>
    <name type="common">Gaboon caecilian</name>
    <name type="synonym">Caecilia seraphini</name>
    <dbReference type="NCBI Taxonomy" id="260995"/>
    <lineage>
        <taxon>Eukaryota</taxon>
        <taxon>Metazoa</taxon>
        <taxon>Chordata</taxon>
        <taxon>Craniata</taxon>
        <taxon>Vertebrata</taxon>
        <taxon>Euteleostomi</taxon>
        <taxon>Amphibia</taxon>
        <taxon>Gymnophiona</taxon>
        <taxon>Geotrypetes</taxon>
    </lineage>
</organism>
<dbReference type="FunFam" id="1.10.150.110:FF:000003">
    <property type="entry name" value="DNA polymerase mu"/>
    <property type="match status" value="1"/>
</dbReference>
<keyword evidence="8 13" id="KW-0460">Magnesium</keyword>
<dbReference type="Gene3D" id="3.40.50.10190">
    <property type="entry name" value="BRCT domain"/>
    <property type="match status" value="1"/>
</dbReference>
<dbReference type="SUPFAM" id="SSF81301">
    <property type="entry name" value="Nucleotidyltransferase"/>
    <property type="match status" value="1"/>
</dbReference>
<dbReference type="Gene3D" id="1.10.150.110">
    <property type="entry name" value="DNA polymerase beta, N-terminal domain-like"/>
    <property type="match status" value="1"/>
</dbReference>
<feature type="binding site" evidence="14">
    <location>
        <position position="425"/>
    </location>
    <ligand>
        <name>Mg(2+)</name>
        <dbReference type="ChEBI" id="CHEBI:18420"/>
    </ligand>
</feature>
<feature type="domain" description="BRCT" evidence="15">
    <location>
        <begin position="27"/>
        <end position="121"/>
    </location>
</feature>
<comment type="catalytic activity">
    <reaction evidence="13">
        <text>DNA(n) + a 2'-deoxyribonucleoside 5'-triphosphate = DNA(n+1) + diphosphate</text>
        <dbReference type="Rhea" id="RHEA:22508"/>
        <dbReference type="Rhea" id="RHEA-COMP:17339"/>
        <dbReference type="Rhea" id="RHEA-COMP:17340"/>
        <dbReference type="ChEBI" id="CHEBI:33019"/>
        <dbReference type="ChEBI" id="CHEBI:61560"/>
        <dbReference type="ChEBI" id="CHEBI:173112"/>
        <dbReference type="EC" id="2.7.7.7"/>
    </reaction>
</comment>